<protein>
    <recommendedName>
        <fullName evidence="1">DNA (cytosine-5-)-methyltransferase</fullName>
        <ecNumber evidence="1">2.1.1.37</ecNumber>
    </recommendedName>
</protein>
<evidence type="ECO:0000256" key="5">
    <source>
        <dbReference type="SAM" id="MobiDB-lite"/>
    </source>
</evidence>
<dbReference type="Gene3D" id="3.40.50.150">
    <property type="entry name" value="Vaccinia Virus protein VP39"/>
    <property type="match status" value="1"/>
</dbReference>
<dbReference type="GO" id="GO:0003677">
    <property type="term" value="F:DNA binding"/>
    <property type="evidence" value="ECO:0007669"/>
    <property type="project" value="TreeGrafter"/>
</dbReference>
<dbReference type="InterPro" id="IPR050390">
    <property type="entry name" value="C5-Methyltransferase"/>
</dbReference>
<dbReference type="PROSITE" id="PS51679">
    <property type="entry name" value="SAM_MT_C5"/>
    <property type="match status" value="1"/>
</dbReference>
<keyword evidence="2" id="KW-0489">Methyltransferase</keyword>
<dbReference type="InterPro" id="IPR001525">
    <property type="entry name" value="C5_MeTfrase"/>
</dbReference>
<evidence type="ECO:0000256" key="3">
    <source>
        <dbReference type="ARBA" id="ARBA00022679"/>
    </source>
</evidence>
<dbReference type="Pfam" id="PF00145">
    <property type="entry name" value="DNA_methylase"/>
    <property type="match status" value="1"/>
</dbReference>
<keyword evidence="4" id="KW-0949">S-adenosyl-L-methionine</keyword>
<dbReference type="PANTHER" id="PTHR10629">
    <property type="entry name" value="CYTOSINE-SPECIFIC METHYLTRANSFERASE"/>
    <property type="match status" value="1"/>
</dbReference>
<evidence type="ECO:0000313" key="7">
    <source>
        <dbReference type="Proteomes" id="UP000242015"/>
    </source>
</evidence>
<feature type="region of interest" description="Disordered" evidence="5">
    <location>
        <begin position="261"/>
        <end position="286"/>
    </location>
</feature>
<keyword evidence="3" id="KW-0808">Transferase</keyword>
<dbReference type="GO" id="GO:0044027">
    <property type="term" value="P:negative regulation of gene expression via chromosomal CpG island methylation"/>
    <property type="evidence" value="ECO:0007669"/>
    <property type="project" value="TreeGrafter"/>
</dbReference>
<dbReference type="AlphaFoldDB" id="A0A2R6CDT1"/>
<dbReference type="EC" id="2.1.1.37" evidence="1"/>
<dbReference type="PRINTS" id="PR00105">
    <property type="entry name" value="C5METTRFRASE"/>
</dbReference>
<comment type="caution">
    <text evidence="6">The sequence shown here is derived from an EMBL/GenBank/DDBJ whole genome shotgun (WGS) entry which is preliminary data.</text>
</comment>
<name>A0A2R6CDT1_9ARCH</name>
<evidence type="ECO:0000256" key="2">
    <source>
        <dbReference type="ARBA" id="ARBA00022603"/>
    </source>
</evidence>
<dbReference type="GO" id="GO:0003886">
    <property type="term" value="F:DNA (cytosine-5-)-methyltransferase activity"/>
    <property type="evidence" value="ECO:0007669"/>
    <property type="project" value="UniProtKB-EC"/>
</dbReference>
<dbReference type="EMBL" id="NEXF01000026">
    <property type="protein sequence ID" value="PSO09064.1"/>
    <property type="molecule type" value="Genomic_DNA"/>
</dbReference>
<dbReference type="SUPFAM" id="SSF53335">
    <property type="entry name" value="S-adenosyl-L-methionine-dependent methyltransferases"/>
    <property type="match status" value="1"/>
</dbReference>
<dbReference type="PANTHER" id="PTHR10629:SF52">
    <property type="entry name" value="DNA (CYTOSINE-5)-METHYLTRANSFERASE 1"/>
    <property type="match status" value="1"/>
</dbReference>
<reference evidence="6 7" key="1">
    <citation type="submission" date="2017-04" db="EMBL/GenBank/DDBJ databases">
        <title>Novel microbial lineages endemic to geothermal iron-oxide mats fill important gaps in the evolutionary history of Archaea.</title>
        <authorList>
            <person name="Jay Z.J."/>
            <person name="Beam J.P."/>
            <person name="Dlakic M."/>
            <person name="Rusch D.B."/>
            <person name="Kozubal M.A."/>
            <person name="Inskeep W.P."/>
        </authorList>
    </citation>
    <scope>NUCLEOTIDE SEQUENCE [LARGE SCALE GENOMIC DNA]</scope>
    <source>
        <strain evidence="6">BE_D</strain>
    </source>
</reference>
<proteinExistence type="predicted"/>
<accession>A0A2R6CDT1</accession>
<evidence type="ECO:0000256" key="4">
    <source>
        <dbReference type="ARBA" id="ARBA00022691"/>
    </source>
</evidence>
<dbReference type="InterPro" id="IPR029063">
    <property type="entry name" value="SAM-dependent_MTases_sf"/>
</dbReference>
<dbReference type="GO" id="GO:0032259">
    <property type="term" value="P:methylation"/>
    <property type="evidence" value="ECO:0007669"/>
    <property type="project" value="UniProtKB-KW"/>
</dbReference>
<sequence>MGCVGVRRKHGGGEGYRVLDLFCGAGGLSLGFLQEGFSVTGVDISEKAEKSFTFNLNSGSRFIRADLLTVNITGEYDVVVGGPPCRPWASVNTVKRGRAHRDHVLLSRYFEHVTRLRPGVFLMENVPALGGDPSFREYIARMERVGYSVEVGVVRYSDYGAPTSRRRLIAFGALGLDASGFFRELGKHRRPPRTVRDAIAHLRGQPRGAEPDHEWPTLRTIGKYKGLYETGRYGWYILKWDRPAPSFGNVMKTYILHPDSAVGDRGGGEEQEEGDGDGDGGSPHPRVISVREALHIMGFPEEYKFPQVGLGARYQMVADAVSPVFSKVAAQAVTRLLHE</sequence>
<gene>
    <name evidence="6" type="ORF">B9Q04_02355</name>
</gene>
<dbReference type="Gene3D" id="3.90.120.10">
    <property type="entry name" value="DNA Methylase, subunit A, domain 2"/>
    <property type="match status" value="1"/>
</dbReference>
<evidence type="ECO:0000256" key="1">
    <source>
        <dbReference type="ARBA" id="ARBA00011975"/>
    </source>
</evidence>
<dbReference type="Proteomes" id="UP000242015">
    <property type="component" value="Unassembled WGS sequence"/>
</dbReference>
<evidence type="ECO:0000313" key="6">
    <source>
        <dbReference type="EMBL" id="PSO09064.1"/>
    </source>
</evidence>
<organism evidence="6 7">
    <name type="scientific">Candidatus Marsarchaeota G2 archaeon BE_D</name>
    <dbReference type="NCBI Taxonomy" id="1978158"/>
    <lineage>
        <taxon>Archaea</taxon>
        <taxon>Candidatus Marsarchaeota</taxon>
        <taxon>Candidatus Marsarchaeota group 2</taxon>
    </lineage>
</organism>
<feature type="compositionally biased region" description="Acidic residues" evidence="5">
    <location>
        <begin position="269"/>
        <end position="278"/>
    </location>
</feature>